<evidence type="ECO:0000256" key="12">
    <source>
        <dbReference type="ARBA" id="ARBA00022842"/>
    </source>
</evidence>
<dbReference type="InterPro" id="IPR000836">
    <property type="entry name" value="PRTase_dom"/>
</dbReference>
<evidence type="ECO:0000256" key="6">
    <source>
        <dbReference type="ARBA" id="ARBA00022490"/>
    </source>
</evidence>
<comment type="catalytic activity">
    <reaction evidence="13">
        <text>GMP + diphosphate = guanine + 5-phospho-alpha-D-ribose 1-diphosphate</text>
        <dbReference type="Rhea" id="RHEA:25424"/>
        <dbReference type="ChEBI" id="CHEBI:16235"/>
        <dbReference type="ChEBI" id="CHEBI:33019"/>
        <dbReference type="ChEBI" id="CHEBI:58017"/>
        <dbReference type="ChEBI" id="CHEBI:58115"/>
        <dbReference type="EC" id="2.4.2.8"/>
    </reaction>
    <physiologicalReaction direction="right-to-left" evidence="13">
        <dbReference type="Rhea" id="RHEA:25426"/>
    </physiologicalReaction>
</comment>
<dbReference type="GO" id="GO:0052657">
    <property type="term" value="F:guanine phosphoribosyltransferase activity"/>
    <property type="evidence" value="ECO:0007669"/>
    <property type="project" value="UniProtKB-ARBA"/>
</dbReference>
<evidence type="ECO:0000256" key="9">
    <source>
        <dbReference type="ARBA" id="ARBA00022723"/>
    </source>
</evidence>
<keyword evidence="7 15" id="KW-0328">Glycosyltransferase</keyword>
<dbReference type="GO" id="GO:0032264">
    <property type="term" value="P:IMP salvage"/>
    <property type="evidence" value="ECO:0007669"/>
    <property type="project" value="TreeGrafter"/>
</dbReference>
<proteinExistence type="inferred from homology"/>
<dbReference type="Pfam" id="PF00156">
    <property type="entry name" value="Pribosyltran"/>
    <property type="match status" value="1"/>
</dbReference>
<keyword evidence="8 15" id="KW-0808">Transferase</keyword>
<name>A0A9D0YP20_AQUAO</name>
<dbReference type="InterPro" id="IPR050408">
    <property type="entry name" value="HGPRT"/>
</dbReference>
<dbReference type="GO" id="GO:0032263">
    <property type="term" value="P:GMP salvage"/>
    <property type="evidence" value="ECO:0007669"/>
    <property type="project" value="TreeGrafter"/>
</dbReference>
<dbReference type="GO" id="GO:0004422">
    <property type="term" value="F:hypoxanthine phosphoribosyltransferase activity"/>
    <property type="evidence" value="ECO:0007669"/>
    <property type="project" value="InterPro"/>
</dbReference>
<evidence type="ECO:0000313" key="18">
    <source>
        <dbReference type="Proteomes" id="UP000606463"/>
    </source>
</evidence>
<gene>
    <name evidence="17" type="primary">hpt</name>
    <name evidence="17" type="ORF">EYH37_01630</name>
</gene>
<reference evidence="17" key="1">
    <citation type="journal article" date="2020" name="ISME J.">
        <title>Gammaproteobacteria mediating utilization of methyl-, sulfur- and petroleum organic compounds in deep ocean hydrothermal plumes.</title>
        <authorList>
            <person name="Zhou Z."/>
            <person name="Liu Y."/>
            <person name="Pan J."/>
            <person name="Cron B.R."/>
            <person name="Toner B.M."/>
            <person name="Anantharaman K."/>
            <person name="Breier J.A."/>
            <person name="Dick G.J."/>
            <person name="Li M."/>
        </authorList>
    </citation>
    <scope>NUCLEOTIDE SEQUENCE</scope>
    <source>
        <strain evidence="17">SZUA-1501</strain>
    </source>
</reference>
<evidence type="ECO:0000313" key="17">
    <source>
        <dbReference type="EMBL" id="HIP98056.1"/>
    </source>
</evidence>
<comment type="similarity">
    <text evidence="4 15">Belongs to the purine/pyrimidine phosphoribosyltransferase family.</text>
</comment>
<keyword evidence="9 15" id="KW-0479">Metal-binding</keyword>
<comment type="caution">
    <text evidence="17">The sequence shown here is derived from an EMBL/GenBank/DDBJ whole genome shotgun (WGS) entry which is preliminary data.</text>
</comment>
<evidence type="ECO:0000256" key="2">
    <source>
        <dbReference type="ARBA" id="ARBA00004496"/>
    </source>
</evidence>
<keyword evidence="12 15" id="KW-0460">Magnesium</keyword>
<keyword evidence="6 15" id="KW-0963">Cytoplasm</keyword>
<dbReference type="GO" id="GO:0006178">
    <property type="term" value="P:guanine salvage"/>
    <property type="evidence" value="ECO:0007669"/>
    <property type="project" value="TreeGrafter"/>
</dbReference>
<dbReference type="EMBL" id="DQVE01000015">
    <property type="protein sequence ID" value="HIP98056.1"/>
    <property type="molecule type" value="Genomic_DNA"/>
</dbReference>
<evidence type="ECO:0000256" key="3">
    <source>
        <dbReference type="ARBA" id="ARBA00004669"/>
    </source>
</evidence>
<dbReference type="InterPro" id="IPR029057">
    <property type="entry name" value="PRTase-like"/>
</dbReference>
<comment type="subcellular location">
    <subcellularLocation>
        <location evidence="2 15">Cytoplasm</location>
    </subcellularLocation>
</comment>
<dbReference type="EC" id="2.4.2.8" evidence="5 15"/>
<evidence type="ECO:0000259" key="16">
    <source>
        <dbReference type="Pfam" id="PF00156"/>
    </source>
</evidence>
<dbReference type="SUPFAM" id="SSF53271">
    <property type="entry name" value="PRTase-like"/>
    <property type="match status" value="1"/>
</dbReference>
<dbReference type="GO" id="GO:0005829">
    <property type="term" value="C:cytosol"/>
    <property type="evidence" value="ECO:0007669"/>
    <property type="project" value="TreeGrafter"/>
</dbReference>
<sequence>MEKQPTIRGRRLELLISEEEIKRRIKELAEEIERSFPPEGELLIVGLLKGSFIFVSDLVREIKRPVLIDFISASSYSGTESSGNVEIRQDLDIDIKDKNVLLVDDILDTGRTFKKVLELLHTREPKSLKTCVLLDKPSRRVEKIDADFVGFKIPDKFVVGYGLDWDELGRNLKGIYGVRFD</sequence>
<comment type="catalytic activity">
    <reaction evidence="14">
        <text>IMP + diphosphate = hypoxanthine + 5-phospho-alpha-D-ribose 1-diphosphate</text>
        <dbReference type="Rhea" id="RHEA:17973"/>
        <dbReference type="ChEBI" id="CHEBI:17368"/>
        <dbReference type="ChEBI" id="CHEBI:33019"/>
        <dbReference type="ChEBI" id="CHEBI:58017"/>
        <dbReference type="ChEBI" id="CHEBI:58053"/>
        <dbReference type="EC" id="2.4.2.8"/>
    </reaction>
    <physiologicalReaction direction="right-to-left" evidence="14">
        <dbReference type="Rhea" id="RHEA:17975"/>
    </physiologicalReaction>
</comment>
<accession>A0A9D0YP20</accession>
<protein>
    <recommendedName>
        <fullName evidence="5 15">Hypoxanthine phosphoribosyltransferase</fullName>
        <ecNumber evidence="5 15">2.4.2.8</ecNumber>
    </recommendedName>
</protein>
<dbReference type="Proteomes" id="UP000606463">
    <property type="component" value="Unassembled WGS sequence"/>
</dbReference>
<evidence type="ECO:0000256" key="13">
    <source>
        <dbReference type="ARBA" id="ARBA00048811"/>
    </source>
</evidence>
<evidence type="ECO:0000256" key="10">
    <source>
        <dbReference type="ARBA" id="ARBA00022726"/>
    </source>
</evidence>
<keyword evidence="10 15" id="KW-0660">Purine salvage</keyword>
<evidence type="ECO:0000256" key="11">
    <source>
        <dbReference type="ARBA" id="ARBA00022741"/>
    </source>
</evidence>
<dbReference type="Gene3D" id="3.40.50.2020">
    <property type="match status" value="1"/>
</dbReference>
<evidence type="ECO:0000256" key="5">
    <source>
        <dbReference type="ARBA" id="ARBA00011895"/>
    </source>
</evidence>
<dbReference type="GO" id="GO:0006166">
    <property type="term" value="P:purine ribonucleoside salvage"/>
    <property type="evidence" value="ECO:0007669"/>
    <property type="project" value="UniProtKB-KW"/>
</dbReference>
<organism evidence="17 18">
    <name type="scientific">Aquifex aeolicus</name>
    <dbReference type="NCBI Taxonomy" id="63363"/>
    <lineage>
        <taxon>Bacteria</taxon>
        <taxon>Pseudomonadati</taxon>
        <taxon>Aquificota</taxon>
        <taxon>Aquificia</taxon>
        <taxon>Aquificales</taxon>
        <taxon>Aquificaceae</taxon>
        <taxon>Aquifex</taxon>
    </lineage>
</organism>
<dbReference type="GO" id="GO:0000166">
    <property type="term" value="F:nucleotide binding"/>
    <property type="evidence" value="ECO:0007669"/>
    <property type="project" value="UniProtKB-KW"/>
</dbReference>
<evidence type="ECO:0000256" key="7">
    <source>
        <dbReference type="ARBA" id="ARBA00022676"/>
    </source>
</evidence>
<dbReference type="NCBIfam" id="TIGR01203">
    <property type="entry name" value="HGPRTase"/>
    <property type="match status" value="1"/>
</dbReference>
<dbReference type="AlphaFoldDB" id="A0A9D0YP20"/>
<keyword evidence="11 15" id="KW-0547">Nucleotide-binding</keyword>
<dbReference type="CDD" id="cd06223">
    <property type="entry name" value="PRTases_typeI"/>
    <property type="match status" value="1"/>
</dbReference>
<evidence type="ECO:0000256" key="15">
    <source>
        <dbReference type="RuleBase" id="RU364099"/>
    </source>
</evidence>
<dbReference type="PANTHER" id="PTHR43340">
    <property type="entry name" value="HYPOXANTHINE-GUANINE PHOSPHORIBOSYLTRANSFERASE"/>
    <property type="match status" value="1"/>
</dbReference>
<evidence type="ECO:0000256" key="4">
    <source>
        <dbReference type="ARBA" id="ARBA00008391"/>
    </source>
</evidence>
<dbReference type="GO" id="GO:0000287">
    <property type="term" value="F:magnesium ion binding"/>
    <property type="evidence" value="ECO:0007669"/>
    <property type="project" value="TreeGrafter"/>
</dbReference>
<comment type="cofactor">
    <cofactor evidence="1 15">
        <name>Mg(2+)</name>
        <dbReference type="ChEBI" id="CHEBI:18420"/>
    </cofactor>
</comment>
<evidence type="ECO:0000256" key="8">
    <source>
        <dbReference type="ARBA" id="ARBA00022679"/>
    </source>
</evidence>
<evidence type="ECO:0000256" key="14">
    <source>
        <dbReference type="ARBA" id="ARBA00049402"/>
    </source>
</evidence>
<dbReference type="PANTHER" id="PTHR43340:SF1">
    <property type="entry name" value="HYPOXANTHINE PHOSPHORIBOSYLTRANSFERASE"/>
    <property type="match status" value="1"/>
</dbReference>
<dbReference type="InterPro" id="IPR005904">
    <property type="entry name" value="Hxn_phspho_trans"/>
</dbReference>
<evidence type="ECO:0000256" key="1">
    <source>
        <dbReference type="ARBA" id="ARBA00001946"/>
    </source>
</evidence>
<feature type="domain" description="Phosphoribosyltransferase" evidence="16">
    <location>
        <begin position="19"/>
        <end position="164"/>
    </location>
</feature>
<dbReference type="FunFam" id="3.40.50.2020:FF:000006">
    <property type="entry name" value="Hypoxanthine phosphoribosyltransferase"/>
    <property type="match status" value="1"/>
</dbReference>
<comment type="pathway">
    <text evidence="3 15">Purine metabolism; IMP biosynthesis via salvage pathway; IMP from hypoxanthine: step 1/1.</text>
</comment>
<dbReference type="GO" id="GO:0046100">
    <property type="term" value="P:hypoxanthine metabolic process"/>
    <property type="evidence" value="ECO:0007669"/>
    <property type="project" value="TreeGrafter"/>
</dbReference>